<keyword evidence="2" id="KW-1185">Reference proteome</keyword>
<comment type="caution">
    <text evidence="1">The sequence shown here is derived from an EMBL/GenBank/DDBJ whole genome shotgun (WGS) entry which is preliminary data.</text>
</comment>
<sequence>MLIFLLGSSILLQAIPSQSARRALFEHYVKTRAEEERKEKRAAQKAAIEGFKQLLDETSEDIDHSTDYHTFRKKWGNDPRFEALDRKDRELLLNERVRPLKRAAEEKAQAIRAAAASGFKSVVREKGDITINSRWSKRVLWILGDKKSLFVFSFGTTFVSFKSLAAALSLSPCLRQNQFLSVDFLLFRRPEKSVSCPSVVPLLRRSWPHDLSIDRPTIPMLLLFLSGFHHQKPPKASVLLVFSVPLLPFGFAWLGVTCIVLGGFISDLHFSFSFSSSLSSFFFKKFFCVADMSDVGESQHSLADSGAVAPGNVAFSPISSSRTKRYKVRVGRGRSNATEESSEEGTDQSFFLDDEGTSEVLGIEPTIEDVHATFALTTTPKKSGLYYLRTYTGQSHLVPQVNPNTADKAWDDFGLSSLVIGARQWSRMGRQKWTRDISRDTDLKSVREYVATNPSETDIVTEERLAKVGLIPPLSSGAPGGEVPTPSSVTRWMAEGSKTDLAFLQLVRDRMAKAVGAPSQRAAVGSKGGHFAHASRAFPALKQVLEFSDSEKGSEVTGLNPDQAIDMASYLFLQGSFLISQFGDKLKEGSTSVGRVAKLEAQLSRLTQKVKDKDDQISKLEDQLGEARDEVTREFPDLDLHYMDFGFDRDALVAKFDKEQNPADAARSSRQLTLGHPLNLEVSPPHSDQEDDSDDQDDDGS</sequence>
<gene>
    <name evidence="1" type="ORF">OWV82_016513</name>
</gene>
<dbReference type="EMBL" id="CM051402">
    <property type="protein sequence ID" value="KAJ4710307.1"/>
    <property type="molecule type" value="Genomic_DNA"/>
</dbReference>
<dbReference type="Proteomes" id="UP001164539">
    <property type="component" value="Chromosome 9"/>
</dbReference>
<organism evidence="1 2">
    <name type="scientific">Melia azedarach</name>
    <name type="common">Chinaberry tree</name>
    <dbReference type="NCBI Taxonomy" id="155640"/>
    <lineage>
        <taxon>Eukaryota</taxon>
        <taxon>Viridiplantae</taxon>
        <taxon>Streptophyta</taxon>
        <taxon>Embryophyta</taxon>
        <taxon>Tracheophyta</taxon>
        <taxon>Spermatophyta</taxon>
        <taxon>Magnoliopsida</taxon>
        <taxon>eudicotyledons</taxon>
        <taxon>Gunneridae</taxon>
        <taxon>Pentapetalae</taxon>
        <taxon>rosids</taxon>
        <taxon>malvids</taxon>
        <taxon>Sapindales</taxon>
        <taxon>Meliaceae</taxon>
        <taxon>Melia</taxon>
    </lineage>
</organism>
<accession>A0ACC1XHL1</accession>
<proteinExistence type="predicted"/>
<protein>
    <submittedName>
        <fullName evidence="1">Pre-mRNA-processing protein 40C</fullName>
    </submittedName>
</protein>
<evidence type="ECO:0000313" key="2">
    <source>
        <dbReference type="Proteomes" id="UP001164539"/>
    </source>
</evidence>
<reference evidence="1 2" key="1">
    <citation type="journal article" date="2023" name="Science">
        <title>Complex scaffold remodeling in plant triterpene biosynthesis.</title>
        <authorList>
            <person name="De La Pena R."/>
            <person name="Hodgson H."/>
            <person name="Liu J.C."/>
            <person name="Stephenson M.J."/>
            <person name="Martin A.C."/>
            <person name="Owen C."/>
            <person name="Harkess A."/>
            <person name="Leebens-Mack J."/>
            <person name="Jimenez L.E."/>
            <person name="Osbourn A."/>
            <person name="Sattely E.S."/>
        </authorList>
    </citation>
    <scope>NUCLEOTIDE SEQUENCE [LARGE SCALE GENOMIC DNA]</scope>
    <source>
        <strain evidence="2">cv. JPN11</strain>
        <tissue evidence="1">Leaf</tissue>
    </source>
</reference>
<evidence type="ECO:0000313" key="1">
    <source>
        <dbReference type="EMBL" id="KAJ4710307.1"/>
    </source>
</evidence>
<name>A0ACC1XHL1_MELAZ</name>